<proteinExistence type="predicted"/>
<dbReference type="EMBL" id="CM043020">
    <property type="protein sequence ID" value="KAI4459646.1"/>
    <property type="molecule type" value="Genomic_DNA"/>
</dbReference>
<evidence type="ECO:0000313" key="2">
    <source>
        <dbReference type="Proteomes" id="UP001056778"/>
    </source>
</evidence>
<accession>A0ACB9SYJ5</accession>
<protein>
    <submittedName>
        <fullName evidence="1">Wasp-1</fullName>
    </submittedName>
</protein>
<evidence type="ECO:0000313" key="1">
    <source>
        <dbReference type="EMBL" id="KAI4459646.1"/>
    </source>
</evidence>
<dbReference type="Proteomes" id="UP001056778">
    <property type="component" value="Chromosome 6"/>
</dbReference>
<keyword evidence="2" id="KW-1185">Reference proteome</keyword>
<name>A0ACB9SYJ5_HOLOL</name>
<organism evidence="1 2">
    <name type="scientific">Holotrichia oblita</name>
    <name type="common">Chafer beetle</name>
    <dbReference type="NCBI Taxonomy" id="644536"/>
    <lineage>
        <taxon>Eukaryota</taxon>
        <taxon>Metazoa</taxon>
        <taxon>Ecdysozoa</taxon>
        <taxon>Arthropoda</taxon>
        <taxon>Hexapoda</taxon>
        <taxon>Insecta</taxon>
        <taxon>Pterygota</taxon>
        <taxon>Neoptera</taxon>
        <taxon>Endopterygota</taxon>
        <taxon>Coleoptera</taxon>
        <taxon>Polyphaga</taxon>
        <taxon>Scarabaeiformia</taxon>
        <taxon>Scarabaeidae</taxon>
        <taxon>Melolonthinae</taxon>
        <taxon>Holotrichia</taxon>
    </lineage>
</organism>
<sequence length="1564" mass="174238">MNDDSCMTIAPAHSIVDPLQMAESDICSFAQLKKHYAANYEVTTNLFAATNRPRPVQALYEAAAKTPIHLMRQMDKWRRDGHRSSRFFLCTPVLGARRRKIRSKVDIDIETRMPAAVEELRRWTSNEAIGDVTITPDCQNRVPPSSFLASDGDLTDGTVLSDDEPLDHKLPSPEEQAHVLAMKFPPEVVAVDISGRSFDRLSLNRRSLLHTELEDVTSVNRRKGRTRKPRSRRRNTIAGTDQKELRDAVTGVGEEKTSPSRDQERTPQEVSPVTTGSSSRSKSSDILRSNSKKESPEPKKSHFNSLKQWGKNRLKLINKYTESKTVEISKTEDVEQNNTYEVVTSVKRRSLERKISHERQPSCSSSEKSSVANQNVPAVKLRESSQQRRLRRSSNENKDEMHSSSGNWSASSESGRASIGSEITTHPKSTTSAATSSNSLNTHTPGSVNSRRKYNPNNSTSGSVTSEGTLTPDIIHDLHEDGETSSVYSCDTEGYYTSFHMDSGLKTLKEEDGPATPLHSTTTFSNSSSSNVGLSAENEYELFGRGSTSTTTSSAGTVCTTLRASESSRSLSYGPAVPERKSSLNKSKEKSPESSLERDISSDKTGTVKRSPLNHNKAPPTIVGVIHKNEEGDVSPDSGHNTSNSPIESANSPNGNRSCSEFEFSESSDMEGADRIERIRIKTTINSSRIPSMCAITPPHSDDESVKNYDMVKERNTRNQINKENLNDLDILKETKKIQLINVNPISGYATIETVDIQENQTGSQSKALRAPSPSGGSVVIKESPKSQQSQPIFKATLMPLNNMFGKLKNNLSNLRKSPGNVAQENNNGEQYEKISDAKNNNNKSPIYDSVNKNLKAVLSGKIRETEYVSLNELPSNETISESDSLERRKRQGARVTLNAEGKVVYSSDSLPRRKGATTFEPGPFVKKNGSPVQSPIPAHRNLNVRPVNSQDQSRPLSPQLGKVVIRASSGTSEIIRMPPTTIVTPTSPKPNNSRGAYVHVLGRNEAKTILTDSGKEKTVKMNNSTNNYNNNNNNNNNITKLSRSESYKIANNQLSLSPKISNVVKDKLDIEDRIEKEIEAELWRERINYPASVSPKICDRRCHVYGSMNHAQELLLASPKRRPHLQSNPHSTALDHHRSHLMEPDFNTTPSYLFQRDTNYSTLPSRKFHHLNDLPERSVTPDITRDLGNSRFDMGRSKTFELRGDFRISQQLRQYKDNQTNNDVPCIQNESLRISPIDPRGSSFKCSTPAPKVQNLKAAVNLENRLLSPKKSTMTNEELYAVIHKSKKKLNISDEDLDRGASPIDFEIQTPKATPKSPETGYLGEKSRSRLSWSPGTDDLAELNDKYSNESRSRQSWACKDRKGPVQTSRLDFKKLLLQHSKTAVPTKNTKLSAVEQLKLSKQQIQPTPKHQQDDMSILELSRSPRNIGNRKFNTLNSPRGTPDKPTRSVPKLLSPRSQWRFASPRSDVLSSTIPEDCREDDSPNSSGERRSRNMEENTSKAAVNLFGIDSKSSGTNYRTVTERIQAQRAQFFGTANTTTNDCSYRNRETTDTSVLPTLETAF</sequence>
<gene>
    <name evidence="1" type="ORF">MML48_6g00010157</name>
</gene>
<comment type="caution">
    <text evidence="1">The sequence shown here is derived from an EMBL/GenBank/DDBJ whole genome shotgun (WGS) entry which is preliminary data.</text>
</comment>
<reference evidence="1" key="1">
    <citation type="submission" date="2022-04" db="EMBL/GenBank/DDBJ databases">
        <title>Chromosome-scale genome assembly of Holotrichia oblita Faldermann.</title>
        <authorList>
            <person name="Rongchong L."/>
        </authorList>
    </citation>
    <scope>NUCLEOTIDE SEQUENCE</scope>
    <source>
        <strain evidence="1">81SQS9</strain>
    </source>
</reference>